<dbReference type="InterPro" id="IPR036397">
    <property type="entry name" value="RNaseH_sf"/>
</dbReference>
<gene>
    <name evidence="1" type="ORF">SCF082_LOCUS51302</name>
</gene>
<proteinExistence type="predicted"/>
<sequence>MKAAEVSSLQQKWLNEERKLRGLSIADTKREKRDLERSLETMWNEQGLARSAAKISKKELRETENDMSVGGMRNPDLAVERLTLVRETGAKLRAEWEKIYAEEPDFAEVGTTYGSREAKLDEDLCKRWKERLLATLGGPAQMEGILLQANTEYKSPLDLWHAWQVASKDPDLCLQQFIREGVPLRMSSKIPPSGGVFPPARNQEIQSVEAQVEFEECQNMVNYSSVQEHPREAEEEISRYEAKGCFKVWSSRTTVMQIYIDDLLIAMRGRPEERCKLLSMFLCTMRALGIMISLEKRKGHEAGEWTAHHGGLPFKMCKEVYDTLVEWTGKGMIAVKELRAITGRLSWMAGILPRLRWTTSVFYAVITDAMHDIETGQELKRAKGRDGDQRPKVGLVAVKRLGAALNWLIAVSNGFKLQARIMWLKEKPAEWGIISDASPMGLGTILWKKNAETGRIQIIEAYEAYAILRAVKLWQRRIQCKGLILKSDSSVALGIAKKLSSPSPSLNYIAAELACLLDTIDVRQIEIYHIPGTFNKESDWLSRPHERGYMPETLQGIRLKKLK</sequence>
<dbReference type="SUPFAM" id="SSF56672">
    <property type="entry name" value="DNA/RNA polymerases"/>
    <property type="match status" value="1"/>
</dbReference>
<evidence type="ECO:0000313" key="2">
    <source>
        <dbReference type="Proteomes" id="UP001642464"/>
    </source>
</evidence>
<protein>
    <submittedName>
        <fullName evidence="1">Tyr recombinase domain-containing protein</fullName>
    </submittedName>
</protein>
<comment type="caution">
    <text evidence="1">The sequence shown here is derived from an EMBL/GenBank/DDBJ whole genome shotgun (WGS) entry which is preliminary data.</text>
</comment>
<dbReference type="Gene3D" id="3.30.420.10">
    <property type="entry name" value="Ribonuclease H-like superfamily/Ribonuclease H"/>
    <property type="match status" value="1"/>
</dbReference>
<accession>A0ABP0SDN0</accession>
<name>A0ABP0SDN0_9DINO</name>
<dbReference type="Proteomes" id="UP001642464">
    <property type="component" value="Unassembled WGS sequence"/>
</dbReference>
<feature type="non-terminal residue" evidence="1">
    <location>
        <position position="563"/>
    </location>
</feature>
<evidence type="ECO:0000313" key="1">
    <source>
        <dbReference type="EMBL" id="CAK9110458.1"/>
    </source>
</evidence>
<dbReference type="EMBL" id="CAXAMM010043531">
    <property type="protein sequence ID" value="CAK9110458.1"/>
    <property type="molecule type" value="Genomic_DNA"/>
</dbReference>
<reference evidence="1 2" key="1">
    <citation type="submission" date="2024-02" db="EMBL/GenBank/DDBJ databases">
        <authorList>
            <person name="Chen Y."/>
            <person name="Shah S."/>
            <person name="Dougan E. K."/>
            <person name="Thang M."/>
            <person name="Chan C."/>
        </authorList>
    </citation>
    <scope>NUCLEOTIDE SEQUENCE [LARGE SCALE GENOMIC DNA]</scope>
</reference>
<keyword evidence="2" id="KW-1185">Reference proteome</keyword>
<dbReference type="InterPro" id="IPR043502">
    <property type="entry name" value="DNA/RNA_pol_sf"/>
</dbReference>
<organism evidence="1 2">
    <name type="scientific">Durusdinium trenchii</name>
    <dbReference type="NCBI Taxonomy" id="1381693"/>
    <lineage>
        <taxon>Eukaryota</taxon>
        <taxon>Sar</taxon>
        <taxon>Alveolata</taxon>
        <taxon>Dinophyceae</taxon>
        <taxon>Suessiales</taxon>
        <taxon>Symbiodiniaceae</taxon>
        <taxon>Durusdinium</taxon>
    </lineage>
</organism>